<dbReference type="STRING" id="490188.SAMN04488068_2580"/>
<name>A0A1M5QFE8_9GAMM</name>
<dbReference type="AlphaFoldDB" id="A0A1M5QFE8"/>
<dbReference type="OrthoDB" id="9769613at2"/>
<accession>A0A1M5QFE8</accession>
<proteinExistence type="predicted"/>
<evidence type="ECO:0000259" key="1">
    <source>
        <dbReference type="Pfam" id="PF13145"/>
    </source>
</evidence>
<evidence type="ECO:0000313" key="2">
    <source>
        <dbReference type="EMBL" id="SHH12772.1"/>
    </source>
</evidence>
<organism evidence="2 3">
    <name type="scientific">Hydrocarboniphaga daqingensis</name>
    <dbReference type="NCBI Taxonomy" id="490188"/>
    <lineage>
        <taxon>Bacteria</taxon>
        <taxon>Pseudomonadati</taxon>
        <taxon>Pseudomonadota</taxon>
        <taxon>Gammaproteobacteria</taxon>
        <taxon>Nevskiales</taxon>
        <taxon>Nevskiaceae</taxon>
        <taxon>Hydrocarboniphaga</taxon>
    </lineage>
</organism>
<dbReference type="Pfam" id="PF13145">
    <property type="entry name" value="Rotamase_2"/>
    <property type="match status" value="1"/>
</dbReference>
<reference evidence="2 3" key="1">
    <citation type="submission" date="2016-11" db="EMBL/GenBank/DDBJ databases">
        <authorList>
            <person name="Jaros S."/>
            <person name="Januszkiewicz K."/>
            <person name="Wedrychowicz H."/>
        </authorList>
    </citation>
    <scope>NUCLEOTIDE SEQUENCE [LARGE SCALE GENOMIC DNA]</scope>
    <source>
        <strain evidence="2 3">CGMCC 1.7049</strain>
    </source>
</reference>
<feature type="domain" description="PpiC" evidence="1">
    <location>
        <begin position="170"/>
        <end position="326"/>
    </location>
</feature>
<keyword evidence="3" id="KW-1185">Reference proteome</keyword>
<dbReference type="RefSeq" id="WP_072898088.1">
    <property type="nucleotide sequence ID" value="NZ_FQWZ01000006.1"/>
</dbReference>
<sequence>MSAVTGVSDAMPDPAPRRVPRGWRRPLLHFIGIGVLLFGAERAALHAGWIATGTLVVTDADRLRLRQQWQQETGRVPTPDELRASLRRDLDERLLIAEALRLRLDRDDVVVQRRLSMNMAFAAGRDADGAVDAQAIADAQALQMPTRDAVTRRRLLQQMEQRLLPVVRFSDAELDAYIDAHAADYAQPPRYAFELRHFAAERGDAAARAAAQAALHTADPGDPLLIGLRQPLQARSAIVMQFGEALAQAVVEAAADHLVAGVVAADPAAGGVAVIADAVASAGAAPPRGGADTERWQGPLRTPYGWALVRVTQHQPSQPPDRAAVRNRAAAALVHEREQAGLQQRLQQRRDRYRVVGLEALP</sequence>
<dbReference type="SUPFAM" id="SSF109998">
    <property type="entry name" value="Triger factor/SurA peptide-binding domain-like"/>
    <property type="match status" value="1"/>
</dbReference>
<dbReference type="Proteomes" id="UP000199758">
    <property type="component" value="Unassembled WGS sequence"/>
</dbReference>
<dbReference type="GO" id="GO:0003755">
    <property type="term" value="F:peptidyl-prolyl cis-trans isomerase activity"/>
    <property type="evidence" value="ECO:0007669"/>
    <property type="project" value="InterPro"/>
</dbReference>
<dbReference type="InterPro" id="IPR027304">
    <property type="entry name" value="Trigger_fact/SurA_dom_sf"/>
</dbReference>
<gene>
    <name evidence="2" type="ORF">SAMN04488068_2580</name>
</gene>
<dbReference type="EMBL" id="FQWZ01000006">
    <property type="protein sequence ID" value="SHH12772.1"/>
    <property type="molecule type" value="Genomic_DNA"/>
</dbReference>
<protein>
    <submittedName>
        <fullName evidence="2">PPIC-type PPIASE domain-containing protein</fullName>
    </submittedName>
</protein>
<evidence type="ECO:0000313" key="3">
    <source>
        <dbReference type="Proteomes" id="UP000199758"/>
    </source>
</evidence>
<dbReference type="InterPro" id="IPR000297">
    <property type="entry name" value="PPIase_PpiC"/>
</dbReference>